<gene>
    <name evidence="11" type="primary">yjcS</name>
    <name evidence="11" type="ordered locus">EFER_4287</name>
</gene>
<dbReference type="PANTHER" id="PTHR43223">
    <property type="entry name" value="ALKYL/ARYL-SULFATASE"/>
    <property type="match status" value="1"/>
</dbReference>
<dbReference type="SMART" id="SM00849">
    <property type="entry name" value="Lactamase_B"/>
    <property type="match status" value="1"/>
</dbReference>
<evidence type="ECO:0000256" key="3">
    <source>
        <dbReference type="ARBA" id="ARBA00022801"/>
    </source>
</evidence>
<evidence type="ECO:0000313" key="12">
    <source>
        <dbReference type="Proteomes" id="UP000000745"/>
    </source>
</evidence>
<dbReference type="Pfam" id="PF00753">
    <property type="entry name" value="Lactamase_B"/>
    <property type="match status" value="1"/>
</dbReference>
<dbReference type="Gene3D" id="1.25.40.880">
    <property type="entry name" value="Alkyl sulfatase, dimerisation domain"/>
    <property type="match status" value="1"/>
</dbReference>
<dbReference type="Gene3D" id="3.60.15.30">
    <property type="entry name" value="Metallo-beta-lactamase domain"/>
    <property type="match status" value="1"/>
</dbReference>
<dbReference type="InterPro" id="IPR036527">
    <property type="entry name" value="SCP2_sterol-bd_dom_sf"/>
</dbReference>
<feature type="chain" id="PRO_5002857411" description="Linear primary-alkylsulfatase" evidence="9">
    <location>
        <begin position="36"/>
        <end position="667"/>
    </location>
</feature>
<dbReference type="GO" id="GO:0018741">
    <property type="term" value="F:linear primary-alkylsulfatase activity"/>
    <property type="evidence" value="ECO:0007669"/>
    <property type="project" value="UniProtKB-EC"/>
</dbReference>
<accession>B7LM16</accession>
<evidence type="ECO:0000256" key="9">
    <source>
        <dbReference type="SAM" id="SignalP"/>
    </source>
</evidence>
<sequence length="667" mass="74183">MEIKMNNSRLFRLSRVFIALTATGGLLINSVSASASESTHKASQYTQQINQNYTNSLPFNDRQDFDDAQRGFIAPLLDQGILRTPDGKVYYRGEDFKFDLNAPAPETVNPSLWRQSQLNGISGLFKVTDKMYQVRGQDISNITFIEGDTGIIVIDPLVTPPAAKAAFDLYLQHRPQKPIVAVIYTHSHTDHYGGVKGLVSEDDVKAGKVQIIAPAGFMDEAISENVMAGNIMSRRALYSYGLLLPRNPEGTIGNGLGVTLVTGDPSIIAPTITITKTGEKRIIDGLEFDFLMAPGSEAPSEMHLYIPALKALCTAENATHTLHNFYTLRGAKTRDTSKWTEYLNQTLDMWGNEAEVLFMPHTWPVWGNKHINDYVSKYRDTIKYIHDQTLHLANQGYTMNEIGNMLKLPPSLANNWASRGYYGSVSHNARAVYNFYLGYYDGNPANLNPYGQVDMGQRYVKALGGSARAINLAQEAYKQGDYRWAAELLKQVIAANPGDQVAKNLQANTFEQLGYQAESATWRGFYLTGAKELREGVHKFAHGTTYSPDTLKGMSVEMLFDYMAVLLNSEKAEGKSVNLNFNMDNGDNLNLTLNNSVLNYRQTLQPNADASFYISRADLHQVLTGQAKMADLIKAKKVKVIGKAAKLDEIFTSLDQFELWVNIVTPN</sequence>
<dbReference type="InterPro" id="IPR029229">
    <property type="entry name" value="Alkyl_sulf_C"/>
</dbReference>
<dbReference type="KEGG" id="efe:EFER_4287"/>
<feature type="signal peptide" evidence="9">
    <location>
        <begin position="1"/>
        <end position="35"/>
    </location>
</feature>
<dbReference type="SUPFAM" id="SSF55718">
    <property type="entry name" value="SCP-like"/>
    <property type="match status" value="1"/>
</dbReference>
<evidence type="ECO:0000256" key="6">
    <source>
        <dbReference type="ARBA" id="ARBA00066568"/>
    </source>
</evidence>
<dbReference type="InterPro" id="IPR038536">
    <property type="entry name" value="Alkyl/aryl-sulf_dimr_sf"/>
</dbReference>
<dbReference type="InterPro" id="IPR029228">
    <property type="entry name" value="Alkyl_sulf_dimr"/>
</dbReference>
<dbReference type="GO" id="GO:0046872">
    <property type="term" value="F:metal ion binding"/>
    <property type="evidence" value="ECO:0007669"/>
    <property type="project" value="UniProtKB-KW"/>
</dbReference>
<keyword evidence="2" id="KW-0479">Metal-binding</keyword>
<proteinExistence type="inferred from homology"/>
<evidence type="ECO:0000256" key="7">
    <source>
        <dbReference type="ARBA" id="ARBA00068034"/>
    </source>
</evidence>
<evidence type="ECO:0000256" key="2">
    <source>
        <dbReference type="ARBA" id="ARBA00022723"/>
    </source>
</evidence>
<keyword evidence="3" id="KW-0378">Hydrolase</keyword>
<dbReference type="EC" id="3.1.6.21" evidence="6"/>
<evidence type="ECO:0000256" key="1">
    <source>
        <dbReference type="ARBA" id="ARBA00001947"/>
    </source>
</evidence>
<keyword evidence="4" id="KW-0862">Zinc</keyword>
<reference evidence="12" key="1">
    <citation type="journal article" date="2009" name="PLoS Genet.">
        <title>Organised genome dynamics in the Escherichia coli species results in highly diverse adaptive paths.</title>
        <authorList>
            <person name="Touchon M."/>
            <person name="Hoede C."/>
            <person name="Tenaillon O."/>
            <person name="Barbe V."/>
            <person name="Baeriswyl S."/>
            <person name="Bidet P."/>
            <person name="Bingen E."/>
            <person name="Bonacorsi S."/>
            <person name="Bouchier C."/>
            <person name="Bouvet O."/>
            <person name="Calteau A."/>
            <person name="Chiapello H."/>
            <person name="Clermont O."/>
            <person name="Cruveiller S."/>
            <person name="Danchin A."/>
            <person name="Diard M."/>
            <person name="Dossat C."/>
            <person name="Karoui M.E."/>
            <person name="Frapy E."/>
            <person name="Garry L."/>
            <person name="Ghigo J.M."/>
            <person name="Gilles A.M."/>
            <person name="Johnson J."/>
            <person name="Le Bouguenec C."/>
            <person name="Lescat M."/>
            <person name="Mangenot S."/>
            <person name="Martinez-Jehanne V."/>
            <person name="Matic I."/>
            <person name="Nassif X."/>
            <person name="Oztas S."/>
            <person name="Petit M.A."/>
            <person name="Pichon C."/>
            <person name="Rouy Z."/>
            <person name="Ruf C.S."/>
            <person name="Schneider D."/>
            <person name="Tourret J."/>
            <person name="Vacherie B."/>
            <person name="Vallenet D."/>
            <person name="Medigue C."/>
            <person name="Rocha E.P.C."/>
            <person name="Denamur E."/>
        </authorList>
    </citation>
    <scope>NUCLEOTIDE SEQUENCE [LARGE SCALE GENOMIC DNA]</scope>
    <source>
        <strain evidence="12">ATCC 35469 / DSM 13698 / BCRC 15582 / CCUG 18766 / IAM 14443 / JCM 21226 / LMG 7866 / NBRC 102419 / NCTC 12128 / CDC 0568-73</strain>
    </source>
</reference>
<dbReference type="InterPro" id="IPR044097">
    <property type="entry name" value="Bds1/SdsA1_MBL-fold"/>
</dbReference>
<dbReference type="GO" id="GO:0046983">
    <property type="term" value="F:protein dimerization activity"/>
    <property type="evidence" value="ECO:0007669"/>
    <property type="project" value="InterPro"/>
</dbReference>
<dbReference type="Proteomes" id="UP000000745">
    <property type="component" value="Chromosome"/>
</dbReference>
<dbReference type="Pfam" id="PF14864">
    <property type="entry name" value="Alkyl_sulf_C"/>
    <property type="match status" value="1"/>
</dbReference>
<dbReference type="GO" id="GO:0018909">
    <property type="term" value="P:dodecyl sulfate metabolic process"/>
    <property type="evidence" value="ECO:0007669"/>
    <property type="project" value="InterPro"/>
</dbReference>
<comment type="cofactor">
    <cofactor evidence="1">
        <name>Zn(2+)</name>
        <dbReference type="ChEBI" id="CHEBI:29105"/>
    </cofactor>
</comment>
<protein>
    <recommendedName>
        <fullName evidence="7">Linear primary-alkylsulfatase</fullName>
        <ecNumber evidence="6">3.1.6.21</ecNumber>
    </recommendedName>
    <alternativeName>
        <fullName evidence="8">Type III linear primary-alkylsulfatase</fullName>
    </alternativeName>
</protein>
<dbReference type="GO" id="GO:0030288">
    <property type="term" value="C:outer membrane-bounded periplasmic space"/>
    <property type="evidence" value="ECO:0007669"/>
    <property type="project" value="TreeGrafter"/>
</dbReference>
<keyword evidence="12" id="KW-1185">Reference proteome</keyword>
<evidence type="ECO:0000259" key="10">
    <source>
        <dbReference type="SMART" id="SM00849"/>
    </source>
</evidence>
<evidence type="ECO:0000256" key="5">
    <source>
        <dbReference type="ARBA" id="ARBA00033751"/>
    </source>
</evidence>
<dbReference type="EMBL" id="CU928158">
    <property type="protein sequence ID" value="CAQ91706.1"/>
    <property type="molecule type" value="Genomic_DNA"/>
</dbReference>
<keyword evidence="9" id="KW-0732">Signal</keyword>
<comment type="similarity">
    <text evidence="5">Belongs to the metallo-beta-lactamase superfamily. Type III sulfatase family.</text>
</comment>
<dbReference type="InterPro" id="IPR001279">
    <property type="entry name" value="Metallo-B-lactamas"/>
</dbReference>
<evidence type="ECO:0000256" key="8">
    <source>
        <dbReference type="ARBA" id="ARBA00075789"/>
    </source>
</evidence>
<name>B7LM16_ESCF3</name>
<evidence type="ECO:0000313" key="11">
    <source>
        <dbReference type="EMBL" id="CAQ91706.1"/>
    </source>
</evidence>
<dbReference type="AlphaFoldDB" id="B7LM16"/>
<dbReference type="Pfam" id="PF14863">
    <property type="entry name" value="Alkyl_sulf_dimr"/>
    <property type="match status" value="1"/>
</dbReference>
<dbReference type="CDD" id="cd07710">
    <property type="entry name" value="arylsulfatase_Sdsa1-like_MBL-fold"/>
    <property type="match status" value="1"/>
</dbReference>
<dbReference type="HOGENOM" id="CLU_014655_1_0_6"/>
<dbReference type="SUPFAM" id="SSF56281">
    <property type="entry name" value="Metallo-hydrolase/oxidoreductase"/>
    <property type="match status" value="1"/>
</dbReference>
<dbReference type="InterPro" id="IPR052195">
    <property type="entry name" value="Bact_Alkyl/Aryl-Sulfatase"/>
</dbReference>
<organism evidence="11 12">
    <name type="scientific">Escherichia fergusonii (strain ATCC 35469 / DSM 13698 / CCUG 18766 / IAM 14443 / JCM 21226 / LMG 7866 / NBRC 102419 / NCTC 12128 / CDC 0568-73)</name>
    <dbReference type="NCBI Taxonomy" id="585054"/>
    <lineage>
        <taxon>Bacteria</taxon>
        <taxon>Pseudomonadati</taxon>
        <taxon>Pseudomonadota</taxon>
        <taxon>Gammaproteobacteria</taxon>
        <taxon>Enterobacterales</taxon>
        <taxon>Enterobacteriaceae</taxon>
        <taxon>Escherichia</taxon>
    </lineage>
</organism>
<evidence type="ECO:0000256" key="4">
    <source>
        <dbReference type="ARBA" id="ARBA00022833"/>
    </source>
</evidence>
<feature type="domain" description="Metallo-beta-lactamase" evidence="10">
    <location>
        <begin position="139"/>
        <end position="361"/>
    </location>
</feature>
<dbReference type="FunFam" id="1.25.40.880:FF:000001">
    <property type="entry name" value="SDS hydrolase SdsA1"/>
    <property type="match status" value="1"/>
</dbReference>
<dbReference type="InterPro" id="IPR036866">
    <property type="entry name" value="RibonucZ/Hydroxyglut_hydro"/>
</dbReference>
<dbReference type="FunFam" id="3.60.15.30:FF:000001">
    <property type="entry name" value="Alkyl/aryl-sulfatase BDS1"/>
    <property type="match status" value="1"/>
</dbReference>
<dbReference type="Gene3D" id="3.30.1050.10">
    <property type="entry name" value="SCP2 sterol-binding domain"/>
    <property type="match status" value="1"/>
</dbReference>
<dbReference type="PANTHER" id="PTHR43223:SF1">
    <property type="entry name" value="ALKYL_ARYL-SULFATASE BDS1"/>
    <property type="match status" value="1"/>
</dbReference>